<dbReference type="WBParaSite" id="nRc.2.0.1.t39193-RA">
    <property type="protein sequence ID" value="nRc.2.0.1.t39193-RA"/>
    <property type="gene ID" value="nRc.2.0.1.g39193"/>
</dbReference>
<dbReference type="Proteomes" id="UP000887565">
    <property type="component" value="Unplaced"/>
</dbReference>
<feature type="transmembrane region" description="Helical" evidence="1">
    <location>
        <begin position="12"/>
        <end position="30"/>
    </location>
</feature>
<proteinExistence type="predicted"/>
<name>A0A915KL84_ROMCU</name>
<organism evidence="2 3">
    <name type="scientific">Romanomermis culicivorax</name>
    <name type="common">Nematode worm</name>
    <dbReference type="NCBI Taxonomy" id="13658"/>
    <lineage>
        <taxon>Eukaryota</taxon>
        <taxon>Metazoa</taxon>
        <taxon>Ecdysozoa</taxon>
        <taxon>Nematoda</taxon>
        <taxon>Enoplea</taxon>
        <taxon>Dorylaimia</taxon>
        <taxon>Mermithida</taxon>
        <taxon>Mermithoidea</taxon>
        <taxon>Mermithidae</taxon>
        <taxon>Romanomermis</taxon>
    </lineage>
</organism>
<accession>A0A915KL84</accession>
<evidence type="ECO:0000313" key="2">
    <source>
        <dbReference type="Proteomes" id="UP000887565"/>
    </source>
</evidence>
<evidence type="ECO:0000313" key="3">
    <source>
        <dbReference type="WBParaSite" id="nRc.2.0.1.t39193-RA"/>
    </source>
</evidence>
<reference evidence="3" key="1">
    <citation type="submission" date="2022-11" db="UniProtKB">
        <authorList>
            <consortium name="WormBaseParasite"/>
        </authorList>
    </citation>
    <scope>IDENTIFICATION</scope>
</reference>
<dbReference type="AlphaFoldDB" id="A0A915KL84"/>
<keyword evidence="2" id="KW-1185">Reference proteome</keyword>
<evidence type="ECO:0000256" key="1">
    <source>
        <dbReference type="SAM" id="Phobius"/>
    </source>
</evidence>
<keyword evidence="1" id="KW-0812">Transmembrane</keyword>
<sequence length="42" mass="5046">MPSLAMLDLSWNMRLLFGIHIYLHLLIFRISKIFNRIQCKQA</sequence>
<protein>
    <submittedName>
        <fullName evidence="3">ATP synthase F0 subunit 8</fullName>
    </submittedName>
</protein>
<keyword evidence="1" id="KW-0472">Membrane</keyword>
<keyword evidence="1" id="KW-1133">Transmembrane helix</keyword>